<keyword evidence="2" id="KW-0687">Ribonucleoprotein</keyword>
<dbReference type="RefSeq" id="WP_158350143.1">
    <property type="nucleotide sequence ID" value="NZ_JAHQCX010000004.1"/>
</dbReference>
<proteinExistence type="predicted"/>
<dbReference type="Proteomes" id="UP001314681">
    <property type="component" value="Unassembled WGS sequence"/>
</dbReference>
<name>A0ABS6K600_9FIRM</name>
<reference evidence="3 4" key="1">
    <citation type="submission" date="2021-06" db="EMBL/GenBank/DDBJ databases">
        <title>Description of novel taxa of the family Lachnospiraceae.</title>
        <authorList>
            <person name="Chaplin A.V."/>
            <person name="Sokolova S.R."/>
            <person name="Pikina A.P."/>
            <person name="Korzhanova M."/>
            <person name="Belova V."/>
            <person name="Korostin D."/>
            <person name="Efimov B.A."/>
        </authorList>
    </citation>
    <scope>NUCLEOTIDE SEQUENCE [LARGE SCALE GENOMIC DNA]</scope>
    <source>
        <strain evidence="3 4">ASD4241</strain>
    </source>
</reference>
<keyword evidence="1" id="KW-0689">Ribosomal protein</keyword>
<evidence type="ECO:0000256" key="1">
    <source>
        <dbReference type="ARBA" id="ARBA00022980"/>
    </source>
</evidence>
<evidence type="ECO:0000313" key="4">
    <source>
        <dbReference type="Proteomes" id="UP001314681"/>
    </source>
</evidence>
<sequence length="94" mass="10924">MEDWKAGMLAKAKAGHDKDQLYVIIKVEPEYVYLADGKKRTLDRPKKKNRRHVQIIKRASGELQTKFENGSKIIDEEIKYILKAYQATMVSEEV</sequence>
<dbReference type="SUPFAM" id="SSF50104">
    <property type="entry name" value="Translation proteins SH3-like domain"/>
    <property type="match status" value="1"/>
</dbReference>
<dbReference type="InterPro" id="IPR008991">
    <property type="entry name" value="Translation_prot_SH3-like_sf"/>
</dbReference>
<protein>
    <submittedName>
        <fullName evidence="3">KOW domain-containing RNA-binding protein</fullName>
    </submittedName>
</protein>
<organism evidence="3 4">
    <name type="scientific">Diplocloster modestus</name>
    <dbReference type="NCBI Taxonomy" id="2850322"/>
    <lineage>
        <taxon>Bacteria</taxon>
        <taxon>Bacillati</taxon>
        <taxon>Bacillota</taxon>
        <taxon>Clostridia</taxon>
        <taxon>Lachnospirales</taxon>
        <taxon>Lachnospiraceae</taxon>
        <taxon>Diplocloster</taxon>
    </lineage>
</organism>
<evidence type="ECO:0000256" key="2">
    <source>
        <dbReference type="ARBA" id="ARBA00023274"/>
    </source>
</evidence>
<keyword evidence="4" id="KW-1185">Reference proteome</keyword>
<evidence type="ECO:0000313" key="3">
    <source>
        <dbReference type="EMBL" id="MBU9725956.1"/>
    </source>
</evidence>
<dbReference type="CDD" id="cd06088">
    <property type="entry name" value="KOW_RPL14"/>
    <property type="match status" value="1"/>
</dbReference>
<accession>A0ABS6K600</accession>
<comment type="caution">
    <text evidence="3">The sequence shown here is derived from an EMBL/GenBank/DDBJ whole genome shotgun (WGS) entry which is preliminary data.</text>
</comment>
<dbReference type="EMBL" id="JAHQCX010000004">
    <property type="protein sequence ID" value="MBU9725956.1"/>
    <property type="molecule type" value="Genomic_DNA"/>
</dbReference>
<dbReference type="InterPro" id="IPR041985">
    <property type="entry name" value="Ribosomal_eL14_KOW"/>
</dbReference>
<gene>
    <name evidence="3" type="ORF">KTH90_08010</name>
</gene>